<accession>A0A1G9G2A0</accession>
<dbReference type="SUPFAM" id="SSF51735">
    <property type="entry name" value="NAD(P)-binding Rossmann-fold domains"/>
    <property type="match status" value="1"/>
</dbReference>
<dbReference type="Gene3D" id="3.40.50.720">
    <property type="entry name" value="NAD(P)-binding Rossmann-like Domain"/>
    <property type="match status" value="2"/>
</dbReference>
<dbReference type="EMBL" id="FNGE01000004">
    <property type="protein sequence ID" value="SDK94780.1"/>
    <property type="molecule type" value="Genomic_DNA"/>
</dbReference>
<dbReference type="Proteomes" id="UP000199555">
    <property type="component" value="Unassembled WGS sequence"/>
</dbReference>
<evidence type="ECO:0000313" key="4">
    <source>
        <dbReference type="EMBL" id="SDK94780.1"/>
    </source>
</evidence>
<dbReference type="STRING" id="525640.SAMN04487971_104189"/>
<evidence type="ECO:0000256" key="1">
    <source>
        <dbReference type="ARBA" id="ARBA00007430"/>
    </source>
</evidence>
<keyword evidence="5" id="KW-1185">Reference proteome</keyword>
<dbReference type="PANTHER" id="PTHR43318">
    <property type="entry name" value="UDP-N-ACETYLGLUCOSAMINE 4,6-DEHYDRATASE"/>
    <property type="match status" value="1"/>
</dbReference>
<dbReference type="CDD" id="cd05237">
    <property type="entry name" value="UDP_invert_4-6DH_SDR_e"/>
    <property type="match status" value="1"/>
</dbReference>
<dbReference type="InterPro" id="IPR036291">
    <property type="entry name" value="NAD(P)-bd_dom_sf"/>
</dbReference>
<evidence type="ECO:0000313" key="5">
    <source>
        <dbReference type="Proteomes" id="UP000199555"/>
    </source>
</evidence>
<comment type="similarity">
    <text evidence="1">Belongs to the polysaccharide synthase family.</text>
</comment>
<organism evidence="4 5">
    <name type="scientific">Paracoccus chinensis</name>
    <dbReference type="NCBI Taxonomy" id="525640"/>
    <lineage>
        <taxon>Bacteria</taxon>
        <taxon>Pseudomonadati</taxon>
        <taxon>Pseudomonadota</taxon>
        <taxon>Alphaproteobacteria</taxon>
        <taxon>Rhodobacterales</taxon>
        <taxon>Paracoccaceae</taxon>
        <taxon>Paracoccus</taxon>
    </lineage>
</organism>
<dbReference type="PANTHER" id="PTHR43318:SF1">
    <property type="entry name" value="POLYSACCHARIDE BIOSYNTHESIS PROTEIN EPSC-RELATED"/>
    <property type="match status" value="1"/>
</dbReference>
<reference evidence="5" key="1">
    <citation type="submission" date="2016-10" db="EMBL/GenBank/DDBJ databases">
        <authorList>
            <person name="Varghese N."/>
            <person name="Submissions S."/>
        </authorList>
    </citation>
    <scope>NUCLEOTIDE SEQUENCE [LARGE SCALE GENOMIC DNA]</scope>
    <source>
        <strain evidence="5">CGMCC 1.7655</strain>
    </source>
</reference>
<sequence>MHADVGNTGEGLNGAIRAQAASLKAQLQANNKLVLADAGGIVVACGTALLLSAGPHFGMAELAALPRLAALVLLVGMPVFTCFGFYRRHARSSSLPDLPILVPGTATALLIALWIENTVNLVPEAPLTTWPILFLALMPLLGGARLVARHREILRLDSRDTADAPREPVLLVGTDASADLFLRAIRQGPARYDVIGIIDSSSTSASLLFHSVPILGAVRDPGPVLARLAAANRLPRQIFLTGPVTHFDRDGMAVLMKWAEGRGIRVRSLPDLTDPEGGCIPPGGGSALRDIDPEDVLTRPQARVERQLLALTYQGRRVLVTGAGGSIGSEMVRQIASLRPAEIVLIENSEFNAYQIDRSLARHFPDVPRHLHICCVRDREKLLALFRRHRPELVFNAAALKHVPLVEQNPAEGVLTNVIGARNVSDAARDVGALAMVQVSTDKAVNTTNVMGATKRVAEFYAQAQDLITREIGWETRFFAVRFGNVLGSSGSLVPLFQEQIARGGPLTVTDPRMERYFMTIREAVELTLVAAAQGLRSPNENGRIFVLDMGKPVRIVDLAERMIRMAGKEPGRDIRIEFVGIRPGEKLFEELFDRNEVVRPAGFAGVNCAVPKPVPISRLRGAMVQLERAARAGDEDAVRRLLADLVPGYCTGGTEPDQQPRVA</sequence>
<dbReference type="OrthoDB" id="9803111at2"/>
<gene>
    <name evidence="4" type="ORF">SAMN04487971_104189</name>
</gene>
<dbReference type="AlphaFoldDB" id="A0A1G9G2A0"/>
<dbReference type="InterPro" id="IPR051203">
    <property type="entry name" value="Polysaccharide_Synthase-Rel"/>
</dbReference>
<name>A0A1G9G2A0_9RHOB</name>
<proteinExistence type="inferred from homology"/>
<evidence type="ECO:0000256" key="2">
    <source>
        <dbReference type="SAM" id="Phobius"/>
    </source>
</evidence>
<feature type="transmembrane region" description="Helical" evidence="2">
    <location>
        <begin position="98"/>
        <end position="115"/>
    </location>
</feature>
<feature type="transmembrane region" description="Helical" evidence="2">
    <location>
        <begin position="33"/>
        <end position="53"/>
    </location>
</feature>
<keyword evidence="2" id="KW-0812">Transmembrane</keyword>
<feature type="domain" description="Polysaccharide biosynthesis protein CapD-like" evidence="3">
    <location>
        <begin position="318"/>
        <end position="602"/>
    </location>
</feature>
<dbReference type="InterPro" id="IPR003869">
    <property type="entry name" value="Polysac_CapD-like"/>
</dbReference>
<evidence type="ECO:0000259" key="3">
    <source>
        <dbReference type="Pfam" id="PF02719"/>
    </source>
</evidence>
<dbReference type="Pfam" id="PF02719">
    <property type="entry name" value="Polysacc_synt_2"/>
    <property type="match status" value="1"/>
</dbReference>
<keyword evidence="2" id="KW-0472">Membrane</keyword>
<feature type="transmembrane region" description="Helical" evidence="2">
    <location>
        <begin position="127"/>
        <end position="148"/>
    </location>
</feature>
<dbReference type="RefSeq" id="WP_139166644.1">
    <property type="nucleotide sequence ID" value="NZ_FNGE01000004.1"/>
</dbReference>
<protein>
    <submittedName>
        <fullName evidence="4">O-antigen biosynthesis protein WbqV</fullName>
    </submittedName>
</protein>
<keyword evidence="2" id="KW-1133">Transmembrane helix</keyword>
<feature type="transmembrane region" description="Helical" evidence="2">
    <location>
        <begin position="65"/>
        <end position="86"/>
    </location>
</feature>